<dbReference type="InterPro" id="IPR044974">
    <property type="entry name" value="Disease_R_plants"/>
</dbReference>
<dbReference type="Gramene" id="KRH25836">
    <property type="protein sequence ID" value="KRH25836"/>
    <property type="gene ID" value="GLYMA_12G133000"/>
</dbReference>
<dbReference type="InterPro" id="IPR011713">
    <property type="entry name" value="Leu-rich_rpt_3"/>
</dbReference>
<reference evidence="6" key="2">
    <citation type="submission" date="2018-02" db="UniProtKB">
        <authorList>
            <consortium name="EnsemblPlants"/>
        </authorList>
    </citation>
    <scope>IDENTIFICATION</scope>
    <source>
        <strain evidence="6">Williams 82</strain>
    </source>
</reference>
<accession>K7LUJ2</accession>
<proteinExistence type="predicted"/>
<gene>
    <name evidence="5" type="ORF">GLYMA_12G133000</name>
</gene>
<dbReference type="SMR" id="K7LUJ2"/>
<dbReference type="InterPro" id="IPR000157">
    <property type="entry name" value="TIR_dom"/>
</dbReference>
<protein>
    <recommendedName>
        <fullName evidence="8">TIR domain-containing protein</fullName>
    </recommendedName>
</protein>
<feature type="domain" description="TIR" evidence="4">
    <location>
        <begin position="15"/>
        <end position="137"/>
    </location>
</feature>
<organism evidence="6">
    <name type="scientific">Glycine max</name>
    <name type="common">Soybean</name>
    <name type="synonym">Glycine hispida</name>
    <dbReference type="NCBI Taxonomy" id="3847"/>
    <lineage>
        <taxon>Eukaryota</taxon>
        <taxon>Viridiplantae</taxon>
        <taxon>Streptophyta</taxon>
        <taxon>Embryophyta</taxon>
        <taxon>Tracheophyta</taxon>
        <taxon>Spermatophyta</taxon>
        <taxon>Magnoliopsida</taxon>
        <taxon>eudicotyledons</taxon>
        <taxon>Gunneridae</taxon>
        <taxon>Pentapetalae</taxon>
        <taxon>rosids</taxon>
        <taxon>fabids</taxon>
        <taxon>Fabales</taxon>
        <taxon>Fabaceae</taxon>
        <taxon>Papilionoideae</taxon>
        <taxon>50 kb inversion clade</taxon>
        <taxon>NPAAA clade</taxon>
        <taxon>indigoferoid/millettioid clade</taxon>
        <taxon>Phaseoleae</taxon>
        <taxon>Glycine</taxon>
        <taxon>Glycine subgen. Soja</taxon>
    </lineage>
</organism>
<dbReference type="GO" id="GO:0003824">
    <property type="term" value="F:catalytic activity"/>
    <property type="evidence" value="ECO:0007669"/>
    <property type="project" value="InterPro"/>
</dbReference>
<sequence>MACNSIQSSSSLCTRNFDVFLSFRGTDTHNGFIDHLFASLPRKGVAAFRDDQTIKKGNSWSLGILQAIEGLRVYIVVFSKDYALSTWCMKELAKIVDWVEETGRKIEKIVEEVINILSHNQILSLGDDLVDMLSCVKQMEEFLDLDANKDIRVVGICEMAIKVLGSFLFDRDVSEWRSALTRLKENPSKDMMDVLRIMDTFEEDVTELLAYCRFYPNIAMKVLIEKSLISCTETRMIQIHDLLKELDKSIVREKSPKESRKWSRIWDYKDFQNATIENMEAEILEAIVVKQYPKESMEKVLNVDAISKMNHHKLLILENVTFLGTLNYVSNKLRYLSWDRYPFKSLLLSFHLKQLVELFLPCSNIKQLWEATKCLPNLRTLDLRHSKNLSQMPNMRGVPHFEKLTFEGCIKIDQIDPSISILIEHTLLNLKNCKNLVLNLNIIFGLNSLQVLELSGCSKILNNQFDSLQPSSSLGKMDIIIPGTQIPKWFNKQNSSSSISMDPFPVMDDPNLIGVACCVLFVTHDDPSNLGDRWHPCDCPSFGYGVRNKQLECETYFTVPILFKKDLVTVEFHHLLVMFFTQDLFIPLVSECSNEMQDLDTMEFAPLIYPPPGLHLEVNN</sequence>
<dbReference type="InterPro" id="IPR001736">
    <property type="entry name" value="PLipase_D/transphosphatidylase"/>
</dbReference>
<reference evidence="5" key="3">
    <citation type="submission" date="2018-07" db="EMBL/GenBank/DDBJ databases">
        <title>WGS assembly of Glycine max.</title>
        <authorList>
            <person name="Schmutz J."/>
            <person name="Cannon S."/>
            <person name="Schlueter J."/>
            <person name="Ma J."/>
            <person name="Mitros T."/>
            <person name="Nelson W."/>
            <person name="Hyten D."/>
            <person name="Song Q."/>
            <person name="Thelen J."/>
            <person name="Cheng J."/>
            <person name="Xu D."/>
            <person name="Hellsten U."/>
            <person name="May G."/>
            <person name="Yu Y."/>
            <person name="Sakurai T."/>
            <person name="Umezawa T."/>
            <person name="Bhattacharyya M."/>
            <person name="Sandhu D."/>
            <person name="Valliyodan B."/>
            <person name="Lindquist E."/>
            <person name="Peto M."/>
            <person name="Grant D."/>
            <person name="Shu S."/>
            <person name="Goodstein D."/>
            <person name="Barry K."/>
            <person name="Futrell-Griggs M."/>
            <person name="Abernathy B."/>
            <person name="Du J."/>
            <person name="Tian Z."/>
            <person name="Zhu L."/>
            <person name="Gill N."/>
            <person name="Joshi T."/>
            <person name="Libault M."/>
            <person name="Sethuraman A."/>
            <person name="Zhang X."/>
            <person name="Shinozaki K."/>
            <person name="Nguyen H."/>
            <person name="Wing R."/>
            <person name="Cregan P."/>
            <person name="Specht J."/>
            <person name="Grimwood J."/>
            <person name="Rokhsar D."/>
            <person name="Stacey G."/>
            <person name="Shoemaker R."/>
            <person name="Jackson S."/>
        </authorList>
    </citation>
    <scope>NUCLEOTIDE SEQUENCE</scope>
    <source>
        <tissue evidence="5">Callus</tissue>
    </source>
</reference>
<dbReference type="InParanoid" id="K7LUJ2"/>
<dbReference type="Gene3D" id="3.80.10.10">
    <property type="entry name" value="Ribonuclease Inhibitor"/>
    <property type="match status" value="1"/>
</dbReference>
<evidence type="ECO:0000313" key="5">
    <source>
        <dbReference type="EMBL" id="KRH25836.1"/>
    </source>
</evidence>
<evidence type="ECO:0000256" key="1">
    <source>
        <dbReference type="ARBA" id="ARBA00022614"/>
    </source>
</evidence>
<dbReference type="Pfam" id="PF01582">
    <property type="entry name" value="TIR"/>
    <property type="match status" value="1"/>
</dbReference>
<dbReference type="EMBL" id="CM000845">
    <property type="protein sequence ID" value="KRH25836.1"/>
    <property type="molecule type" value="Genomic_DNA"/>
</dbReference>
<evidence type="ECO:0000259" key="3">
    <source>
        <dbReference type="PROSITE" id="PS50035"/>
    </source>
</evidence>
<keyword evidence="1" id="KW-0433">Leucine-rich repeat</keyword>
<reference evidence="5 6" key="1">
    <citation type="journal article" date="2010" name="Nature">
        <title>Genome sequence of the palaeopolyploid soybean.</title>
        <authorList>
            <person name="Schmutz J."/>
            <person name="Cannon S.B."/>
            <person name="Schlueter J."/>
            <person name="Ma J."/>
            <person name="Mitros T."/>
            <person name="Nelson W."/>
            <person name="Hyten D.L."/>
            <person name="Song Q."/>
            <person name="Thelen J.J."/>
            <person name="Cheng J."/>
            <person name="Xu D."/>
            <person name="Hellsten U."/>
            <person name="May G.D."/>
            <person name="Yu Y."/>
            <person name="Sakurai T."/>
            <person name="Umezawa T."/>
            <person name="Bhattacharyya M.K."/>
            <person name="Sandhu D."/>
            <person name="Valliyodan B."/>
            <person name="Lindquist E."/>
            <person name="Peto M."/>
            <person name="Grant D."/>
            <person name="Shu S."/>
            <person name="Goodstein D."/>
            <person name="Barry K."/>
            <person name="Futrell-Griggs M."/>
            <person name="Abernathy B."/>
            <person name="Du J."/>
            <person name="Tian Z."/>
            <person name="Zhu L."/>
            <person name="Gill N."/>
            <person name="Joshi T."/>
            <person name="Libault M."/>
            <person name="Sethuraman A."/>
            <person name="Zhang X.-C."/>
            <person name="Shinozaki K."/>
            <person name="Nguyen H.T."/>
            <person name="Wing R.A."/>
            <person name="Cregan P."/>
            <person name="Specht J."/>
            <person name="Grimwood J."/>
            <person name="Rokhsar D."/>
            <person name="Stacey G."/>
            <person name="Shoemaker R.C."/>
            <person name="Jackson S.A."/>
        </authorList>
    </citation>
    <scope>NUCLEOTIDE SEQUENCE [LARGE SCALE GENOMIC DNA]</scope>
    <source>
        <strain evidence="6">cv. Williams 82</strain>
        <tissue evidence="5">Callus</tissue>
    </source>
</reference>
<dbReference type="InterPro" id="IPR032675">
    <property type="entry name" value="LRR_dom_sf"/>
</dbReference>
<dbReference type="InterPro" id="IPR045344">
    <property type="entry name" value="C-JID"/>
</dbReference>
<dbReference type="PANTHER" id="PTHR11017:SF271">
    <property type="entry name" value="DISEASE RESISTANCE PROTEIN (TIR-NBS-LRR CLASS) FAMILY"/>
    <property type="match status" value="1"/>
</dbReference>
<dbReference type="InterPro" id="IPR058192">
    <property type="entry name" value="WHD_ROQ1-like"/>
</dbReference>
<dbReference type="PROSITE" id="PS50035">
    <property type="entry name" value="PLD"/>
    <property type="match status" value="1"/>
</dbReference>
<dbReference type="AlphaFoldDB" id="K7LUJ2"/>
<evidence type="ECO:0000313" key="7">
    <source>
        <dbReference type="Proteomes" id="UP000008827"/>
    </source>
</evidence>
<dbReference type="Pfam" id="PF23282">
    <property type="entry name" value="WHD_ROQ1"/>
    <property type="match status" value="1"/>
</dbReference>
<name>K7LUJ2_SOYBN</name>
<dbReference type="Gene3D" id="3.40.50.10140">
    <property type="entry name" value="Toll/interleukin-1 receptor homology (TIR) domain"/>
    <property type="match status" value="1"/>
</dbReference>
<evidence type="ECO:0000256" key="2">
    <source>
        <dbReference type="ARBA" id="ARBA00022737"/>
    </source>
</evidence>
<dbReference type="PANTHER" id="PTHR11017">
    <property type="entry name" value="LEUCINE-RICH REPEAT-CONTAINING PROTEIN"/>
    <property type="match status" value="1"/>
</dbReference>
<dbReference type="InterPro" id="IPR035897">
    <property type="entry name" value="Toll_tir_struct_dom_sf"/>
</dbReference>
<dbReference type="PROSITE" id="PS50104">
    <property type="entry name" value="TIR"/>
    <property type="match status" value="1"/>
</dbReference>
<dbReference type="SUPFAM" id="SSF52058">
    <property type="entry name" value="L domain-like"/>
    <property type="match status" value="1"/>
</dbReference>
<dbReference type="Pfam" id="PF20160">
    <property type="entry name" value="C-JID"/>
    <property type="match status" value="1"/>
</dbReference>
<dbReference type="HOGENOM" id="CLU_406225_0_0_1"/>
<dbReference type="SUPFAM" id="SSF52200">
    <property type="entry name" value="Toll/Interleukin receptor TIR domain"/>
    <property type="match status" value="1"/>
</dbReference>
<keyword evidence="7" id="KW-1185">Reference proteome</keyword>
<keyword evidence="2" id="KW-0677">Repeat</keyword>
<dbReference type="eggNOG" id="ENOG502R41B">
    <property type="taxonomic scope" value="Eukaryota"/>
</dbReference>
<dbReference type="GO" id="GO:0007165">
    <property type="term" value="P:signal transduction"/>
    <property type="evidence" value="ECO:0007669"/>
    <property type="project" value="InterPro"/>
</dbReference>
<dbReference type="Proteomes" id="UP000008827">
    <property type="component" value="Chromosome 12"/>
</dbReference>
<evidence type="ECO:0000313" key="6">
    <source>
        <dbReference type="EnsemblPlants" id="KRH25836"/>
    </source>
</evidence>
<evidence type="ECO:0000259" key="4">
    <source>
        <dbReference type="PROSITE" id="PS50104"/>
    </source>
</evidence>
<dbReference type="GO" id="GO:0006952">
    <property type="term" value="P:defense response"/>
    <property type="evidence" value="ECO:0007669"/>
    <property type="project" value="InterPro"/>
</dbReference>
<dbReference type="Pfam" id="PF07725">
    <property type="entry name" value="LRR_3"/>
    <property type="match status" value="1"/>
</dbReference>
<dbReference type="SMART" id="SM00255">
    <property type="entry name" value="TIR"/>
    <property type="match status" value="1"/>
</dbReference>
<evidence type="ECO:0008006" key="8">
    <source>
        <dbReference type="Google" id="ProtNLM"/>
    </source>
</evidence>
<feature type="domain" description="PLD phosphodiesterase" evidence="3">
    <location>
        <begin position="306"/>
        <end position="332"/>
    </location>
</feature>
<dbReference type="PaxDb" id="3847-GLYMA12G15961.1"/>
<dbReference type="EnsemblPlants" id="KRH25836">
    <property type="protein sequence ID" value="KRH25836"/>
    <property type="gene ID" value="GLYMA_12G133000"/>
</dbReference>